<name>A0ABP6F8J5_9ACTN</name>
<accession>A0ABP6F8J5</accession>
<protein>
    <submittedName>
        <fullName evidence="2">GNAT family protein</fullName>
    </submittedName>
</protein>
<reference evidence="3" key="1">
    <citation type="journal article" date="2019" name="Int. J. Syst. Evol. Microbiol.">
        <title>The Global Catalogue of Microorganisms (GCM) 10K type strain sequencing project: providing services to taxonomists for standard genome sequencing and annotation.</title>
        <authorList>
            <consortium name="The Broad Institute Genomics Platform"/>
            <consortium name="The Broad Institute Genome Sequencing Center for Infectious Disease"/>
            <person name="Wu L."/>
            <person name="Ma J."/>
        </authorList>
    </citation>
    <scope>NUCLEOTIDE SEQUENCE [LARGE SCALE GENOMIC DNA]</scope>
    <source>
        <strain evidence="3">JCM 16374</strain>
    </source>
</reference>
<organism evidence="2 3">
    <name type="scientific">Streptomyces lunalinharesii</name>
    <dbReference type="NCBI Taxonomy" id="333384"/>
    <lineage>
        <taxon>Bacteria</taxon>
        <taxon>Bacillati</taxon>
        <taxon>Actinomycetota</taxon>
        <taxon>Actinomycetes</taxon>
        <taxon>Kitasatosporales</taxon>
        <taxon>Streptomycetaceae</taxon>
        <taxon>Streptomyces</taxon>
    </lineage>
</organism>
<dbReference type="Gene3D" id="3.40.630.30">
    <property type="match status" value="1"/>
</dbReference>
<dbReference type="EMBL" id="BAAARK010000034">
    <property type="protein sequence ID" value="GAA2684717.1"/>
    <property type="molecule type" value="Genomic_DNA"/>
</dbReference>
<sequence>MTRSHNVILCDREVTLRSLSSRDQQSWCELNDRDRDWFRPWEGTDPNYPSQRINPDPATYRKMFRYFMAEARAGRMLPFAIEHQGSFVGQLLVSGIVRGSMRCAQLGVWLSKQHAGQGIAVTSVALATDHCLGPLGLYRIECFTRTENTPARRIMEKLGFCEHGVIPGYMHVDGKWRDHVMYGITSDEIPAGGLVEYWRNLQEVEPTTSDSTT</sequence>
<dbReference type="RefSeq" id="WP_344582963.1">
    <property type="nucleotide sequence ID" value="NZ_BAAARK010000034.1"/>
</dbReference>
<gene>
    <name evidence="2" type="ORF">GCM10009864_67420</name>
</gene>
<dbReference type="InterPro" id="IPR000182">
    <property type="entry name" value="GNAT_dom"/>
</dbReference>
<dbReference type="InterPro" id="IPR016181">
    <property type="entry name" value="Acyl_CoA_acyltransferase"/>
</dbReference>
<dbReference type="SUPFAM" id="SSF55729">
    <property type="entry name" value="Acyl-CoA N-acyltransferases (Nat)"/>
    <property type="match status" value="1"/>
</dbReference>
<feature type="domain" description="N-acetyltransferase" evidence="1">
    <location>
        <begin position="14"/>
        <end position="178"/>
    </location>
</feature>
<comment type="caution">
    <text evidence="2">The sequence shown here is derived from an EMBL/GenBank/DDBJ whole genome shotgun (WGS) entry which is preliminary data.</text>
</comment>
<keyword evidence="3" id="KW-1185">Reference proteome</keyword>
<dbReference type="PANTHER" id="PTHR43441">
    <property type="entry name" value="RIBOSOMAL-PROTEIN-SERINE ACETYLTRANSFERASE"/>
    <property type="match status" value="1"/>
</dbReference>
<evidence type="ECO:0000259" key="1">
    <source>
        <dbReference type="PROSITE" id="PS51186"/>
    </source>
</evidence>
<dbReference type="PROSITE" id="PS51186">
    <property type="entry name" value="GNAT"/>
    <property type="match status" value="1"/>
</dbReference>
<evidence type="ECO:0000313" key="3">
    <source>
        <dbReference type="Proteomes" id="UP001500994"/>
    </source>
</evidence>
<proteinExistence type="predicted"/>
<dbReference type="Pfam" id="PF13302">
    <property type="entry name" value="Acetyltransf_3"/>
    <property type="match status" value="1"/>
</dbReference>
<dbReference type="PANTHER" id="PTHR43441:SF2">
    <property type="entry name" value="FAMILY ACETYLTRANSFERASE, PUTATIVE (AFU_ORTHOLOGUE AFUA_7G00850)-RELATED"/>
    <property type="match status" value="1"/>
</dbReference>
<dbReference type="Proteomes" id="UP001500994">
    <property type="component" value="Unassembled WGS sequence"/>
</dbReference>
<evidence type="ECO:0000313" key="2">
    <source>
        <dbReference type="EMBL" id="GAA2684717.1"/>
    </source>
</evidence>
<dbReference type="InterPro" id="IPR051908">
    <property type="entry name" value="Ribosomal_N-acetyltransferase"/>
</dbReference>